<dbReference type="GO" id="GO:0005737">
    <property type="term" value="C:cytoplasm"/>
    <property type="evidence" value="ECO:0007669"/>
    <property type="project" value="TreeGrafter"/>
</dbReference>
<dbReference type="Pfam" id="PF02423">
    <property type="entry name" value="OCD_Mu_crystall"/>
    <property type="match status" value="1"/>
</dbReference>
<reference evidence="1 2" key="1">
    <citation type="journal article" date="2014" name="BMC Genomics">
        <title>Comparison of environmental and isolate Sulfobacillus genomes reveals diverse carbon, sulfur, nitrogen, and hydrogen metabolisms.</title>
        <authorList>
            <person name="Justice N.B."/>
            <person name="Norman A."/>
            <person name="Brown C.T."/>
            <person name="Singh A."/>
            <person name="Thomas B.C."/>
            <person name="Banfield J.F."/>
        </authorList>
    </citation>
    <scope>NUCLEOTIDE SEQUENCE [LARGE SCALE GENOMIC DNA]</scope>
    <source>
        <strain evidence="1">AMDSBA1</strain>
    </source>
</reference>
<accession>A0A2T2WQW4</accession>
<evidence type="ECO:0000313" key="1">
    <source>
        <dbReference type="EMBL" id="PSR24625.1"/>
    </source>
</evidence>
<dbReference type="Proteomes" id="UP000242699">
    <property type="component" value="Unassembled WGS sequence"/>
</dbReference>
<dbReference type="Gene3D" id="3.30.1780.10">
    <property type="entry name" value="ornithine cyclodeaminase, domain 1"/>
    <property type="match status" value="1"/>
</dbReference>
<dbReference type="EMBL" id="PXYT01000072">
    <property type="protein sequence ID" value="PSR24625.1"/>
    <property type="molecule type" value="Genomic_DNA"/>
</dbReference>
<comment type="caution">
    <text evidence="1">The sequence shown here is derived from an EMBL/GenBank/DDBJ whole genome shotgun (WGS) entry which is preliminary data.</text>
</comment>
<dbReference type="InterPro" id="IPR003462">
    <property type="entry name" value="ODC_Mu_crystall"/>
</dbReference>
<organism evidence="1 2">
    <name type="scientific">Sulfobacillus benefaciens</name>
    <dbReference type="NCBI Taxonomy" id="453960"/>
    <lineage>
        <taxon>Bacteria</taxon>
        <taxon>Bacillati</taxon>
        <taxon>Bacillota</taxon>
        <taxon>Clostridia</taxon>
        <taxon>Eubacteriales</taxon>
        <taxon>Clostridiales Family XVII. Incertae Sedis</taxon>
        <taxon>Sulfobacillus</taxon>
    </lineage>
</organism>
<dbReference type="InterPro" id="IPR036291">
    <property type="entry name" value="NAD(P)-bd_dom_sf"/>
</dbReference>
<proteinExistence type="predicted"/>
<sequence>MRILSDDDVRDSFSMVEAIAVMKNVFRARANGSLISPPRSGFDSGNVGLVWTPGGFPPAAVVGLRVYLTGLAASDQLVAAWDTQSGKLTALAIGSHLGRLRTGAIGGVAIDSLARADAKTMGVIGFGQQAWYQVEAAIAVRPIQQVAVYRRDRKQLEASVTLAQQTWPVEVVMAPSPRDAVVGADIVVIATGSASPVLDPAWLSPGTHINSLGPKYHERSELPPPHMAECVQILASDFPEQYRSDPDFLWYDSPHMDRLHDLARLIGGSRRRDASAVTLFLSHGLSGTEVVLLREVARHAQKLGRGHEVTL</sequence>
<evidence type="ECO:0000313" key="2">
    <source>
        <dbReference type="Proteomes" id="UP000242699"/>
    </source>
</evidence>
<name>A0A2T2WQW4_9FIRM</name>
<protein>
    <submittedName>
        <fullName evidence="1">Ornithine cyclodeaminase</fullName>
    </submittedName>
</protein>
<dbReference type="PANTHER" id="PTHR13812">
    <property type="entry name" value="KETIMINE REDUCTASE MU-CRYSTALLIN"/>
    <property type="match status" value="1"/>
</dbReference>
<dbReference type="InterPro" id="IPR023401">
    <property type="entry name" value="ODC_N"/>
</dbReference>
<dbReference type="Gene3D" id="3.40.50.720">
    <property type="entry name" value="NAD(P)-binding Rossmann-like Domain"/>
    <property type="match status" value="1"/>
</dbReference>
<dbReference type="PIRSF" id="PIRSF001439">
    <property type="entry name" value="CryM"/>
    <property type="match status" value="1"/>
</dbReference>
<dbReference type="PANTHER" id="PTHR13812:SF19">
    <property type="entry name" value="KETIMINE REDUCTASE MU-CRYSTALLIN"/>
    <property type="match status" value="1"/>
</dbReference>
<gene>
    <name evidence="1" type="ORF">C7B43_18575</name>
</gene>
<dbReference type="AlphaFoldDB" id="A0A2T2WQW4"/>
<dbReference type="SUPFAM" id="SSF51735">
    <property type="entry name" value="NAD(P)-binding Rossmann-fold domains"/>
    <property type="match status" value="1"/>
</dbReference>